<dbReference type="FunFam" id="3.80.10.10:FF:000041">
    <property type="entry name" value="LRR receptor-like serine/threonine-protein kinase ERECTA"/>
    <property type="match status" value="1"/>
</dbReference>
<keyword evidence="11" id="KW-1185">Reference proteome</keyword>
<comment type="subcellular location">
    <subcellularLocation>
        <location evidence="1">Cell membrane</location>
    </subcellularLocation>
</comment>
<feature type="compositionally biased region" description="Polar residues" evidence="8">
    <location>
        <begin position="137"/>
        <end position="147"/>
    </location>
</feature>
<keyword evidence="5" id="KW-0732">Signal</keyword>
<feature type="compositionally biased region" description="Acidic residues" evidence="8">
    <location>
        <begin position="277"/>
        <end position="288"/>
    </location>
</feature>
<organism evidence="10 11">
    <name type="scientific">Nitzschia inconspicua</name>
    <dbReference type="NCBI Taxonomy" id="303405"/>
    <lineage>
        <taxon>Eukaryota</taxon>
        <taxon>Sar</taxon>
        <taxon>Stramenopiles</taxon>
        <taxon>Ochrophyta</taxon>
        <taxon>Bacillariophyta</taxon>
        <taxon>Bacillariophyceae</taxon>
        <taxon>Bacillariophycidae</taxon>
        <taxon>Bacillariales</taxon>
        <taxon>Bacillariaceae</taxon>
        <taxon>Nitzschia</taxon>
    </lineage>
</organism>
<gene>
    <name evidence="10" type="ORF">IV203_037373</name>
</gene>
<evidence type="ECO:0000313" key="10">
    <source>
        <dbReference type="EMBL" id="KAG7364171.1"/>
    </source>
</evidence>
<evidence type="ECO:0000256" key="3">
    <source>
        <dbReference type="ARBA" id="ARBA00022553"/>
    </source>
</evidence>
<feature type="compositionally biased region" description="Low complexity" evidence="8">
    <location>
        <begin position="113"/>
        <end position="129"/>
    </location>
</feature>
<reference evidence="10" key="2">
    <citation type="submission" date="2021-04" db="EMBL/GenBank/DDBJ databases">
        <authorList>
            <person name="Podell S."/>
        </authorList>
    </citation>
    <scope>NUCLEOTIDE SEQUENCE</scope>
    <source>
        <strain evidence="10">Hildebrandi</strain>
    </source>
</reference>
<dbReference type="Proteomes" id="UP000693970">
    <property type="component" value="Unassembled WGS sequence"/>
</dbReference>
<dbReference type="PANTHER" id="PTHR48060:SF21">
    <property type="entry name" value="L DOMAIN-LIKE PROTEIN"/>
    <property type="match status" value="1"/>
</dbReference>
<dbReference type="OrthoDB" id="205182at2759"/>
<feature type="compositionally biased region" description="Polar residues" evidence="8">
    <location>
        <begin position="32"/>
        <end position="53"/>
    </location>
</feature>
<evidence type="ECO:0000256" key="7">
    <source>
        <dbReference type="ARBA" id="ARBA00023136"/>
    </source>
</evidence>
<keyword evidence="7 9" id="KW-0472">Membrane</keyword>
<feature type="compositionally biased region" description="Basic and acidic residues" evidence="8">
    <location>
        <begin position="82"/>
        <end position="103"/>
    </location>
</feature>
<dbReference type="Pfam" id="PF00560">
    <property type="entry name" value="LRR_1"/>
    <property type="match status" value="6"/>
</dbReference>
<keyword evidence="4" id="KW-0433">Leucine-rich repeat</keyword>
<protein>
    <submittedName>
        <fullName evidence="10">Two component regulator</fullName>
    </submittedName>
</protein>
<name>A0A9K3LPH6_9STRA</name>
<evidence type="ECO:0000256" key="6">
    <source>
        <dbReference type="ARBA" id="ARBA00022737"/>
    </source>
</evidence>
<keyword evidence="2" id="KW-1003">Cell membrane</keyword>
<feature type="compositionally biased region" description="Polar residues" evidence="8">
    <location>
        <begin position="153"/>
        <end position="191"/>
    </location>
</feature>
<comment type="caution">
    <text evidence="10">The sequence shown here is derived from an EMBL/GenBank/DDBJ whole genome shotgun (WGS) entry which is preliminary data.</text>
</comment>
<feature type="region of interest" description="Disordered" evidence="8">
    <location>
        <begin position="275"/>
        <end position="305"/>
    </location>
</feature>
<dbReference type="GO" id="GO:0005886">
    <property type="term" value="C:plasma membrane"/>
    <property type="evidence" value="ECO:0007669"/>
    <property type="project" value="UniProtKB-SubCell"/>
</dbReference>
<feature type="transmembrane region" description="Helical" evidence="9">
    <location>
        <begin position="471"/>
        <end position="497"/>
    </location>
</feature>
<keyword evidence="6" id="KW-0677">Repeat</keyword>
<dbReference type="FunFam" id="3.80.10.10:FF:000095">
    <property type="entry name" value="LRR receptor-like serine/threonine-protein kinase GSO1"/>
    <property type="match status" value="1"/>
</dbReference>
<accession>A0A9K3LPH6</accession>
<dbReference type="FunFam" id="3.80.10.10:FF:000383">
    <property type="entry name" value="Leucine-rich repeat receptor protein kinase EMS1"/>
    <property type="match status" value="1"/>
</dbReference>
<evidence type="ECO:0000256" key="8">
    <source>
        <dbReference type="SAM" id="MobiDB-lite"/>
    </source>
</evidence>
<keyword evidence="3" id="KW-0597">Phosphoprotein</keyword>
<evidence type="ECO:0000256" key="5">
    <source>
        <dbReference type="ARBA" id="ARBA00022729"/>
    </source>
</evidence>
<keyword evidence="9" id="KW-0812">Transmembrane</keyword>
<proteinExistence type="predicted"/>
<feature type="compositionally biased region" description="Polar residues" evidence="8">
    <location>
        <begin position="242"/>
        <end position="251"/>
    </location>
</feature>
<feature type="region of interest" description="Disordered" evidence="8">
    <location>
        <begin position="1"/>
        <end position="191"/>
    </location>
</feature>
<dbReference type="AlphaFoldDB" id="A0A9K3LPH6"/>
<evidence type="ECO:0000256" key="2">
    <source>
        <dbReference type="ARBA" id="ARBA00022475"/>
    </source>
</evidence>
<dbReference type="EMBL" id="JAGRRH010000009">
    <property type="protein sequence ID" value="KAG7364171.1"/>
    <property type="molecule type" value="Genomic_DNA"/>
</dbReference>
<dbReference type="PANTHER" id="PTHR48060">
    <property type="entry name" value="DNA DAMAGE-REPAIR/TOLERATION PROTEIN DRT100"/>
    <property type="match status" value="1"/>
</dbReference>
<keyword evidence="9" id="KW-1133">Transmembrane helix</keyword>
<evidence type="ECO:0000313" key="11">
    <source>
        <dbReference type="Proteomes" id="UP000693970"/>
    </source>
</evidence>
<reference evidence="10" key="1">
    <citation type="journal article" date="2021" name="Sci. Rep.">
        <title>Diploid genomic architecture of Nitzschia inconspicua, an elite biomass production diatom.</title>
        <authorList>
            <person name="Oliver A."/>
            <person name="Podell S."/>
            <person name="Pinowska A."/>
            <person name="Traller J.C."/>
            <person name="Smith S.R."/>
            <person name="McClure R."/>
            <person name="Beliaev A."/>
            <person name="Bohutskyi P."/>
            <person name="Hill E.A."/>
            <person name="Rabines A."/>
            <person name="Zheng H."/>
            <person name="Allen L.Z."/>
            <person name="Kuo A."/>
            <person name="Grigoriev I.V."/>
            <person name="Allen A.E."/>
            <person name="Hazlebeck D."/>
            <person name="Allen E.E."/>
        </authorList>
    </citation>
    <scope>NUCLEOTIDE SEQUENCE</scope>
    <source>
        <strain evidence="10">Hildebrandi</strain>
    </source>
</reference>
<evidence type="ECO:0000256" key="9">
    <source>
        <dbReference type="SAM" id="Phobius"/>
    </source>
</evidence>
<feature type="region of interest" description="Disordered" evidence="8">
    <location>
        <begin position="217"/>
        <end position="253"/>
    </location>
</feature>
<evidence type="ECO:0000256" key="4">
    <source>
        <dbReference type="ARBA" id="ARBA00022614"/>
    </source>
</evidence>
<dbReference type="InterPro" id="IPR001611">
    <property type="entry name" value="Leu-rich_rpt"/>
</dbReference>
<dbReference type="InterPro" id="IPR053211">
    <property type="entry name" value="DNA_repair-toleration"/>
</dbReference>
<evidence type="ECO:0000256" key="1">
    <source>
        <dbReference type="ARBA" id="ARBA00004236"/>
    </source>
</evidence>
<sequence length="975" mass="108065">MSEKQRRPSRNNSENLPPNDYEKTGAVVPQEGNPSVTNFAVKPNNTRQETNVTGRKPPLPSTPTLPLSPKARPTRASASRLALEDKDEHDLKPVQPPQRRDRNGSPSKAPEYRSVSRTLSSSDTSSRSVPMPPLLTYQLTDPISNKTVGARTNPLQPSPTETSPAHFQQFDSLSEDALSSRSNSIQSSCTDGTTNTLDLVLAKRYAAYYGRNPSEELRASEQDNIKNAVMRPSSLTTDKRSSGNADRSNQIVLDEKRRKAGGYISRDIEDYVISSPDDFEDEHDDESQDNSLSTTPDPPSLRLREHYLRPGAYRMRQGEEGRHVDNDSLASSSLRTLSTLRTNIGIGIIEASLVEDEGSPKRKGKRPYPSVPDGFNAQMSVSDSTPAIQNLVLSDTGENNQYYIAVNNRSYDMNDDVDREMPSAPSLPTYAIDGGAVTVATTSSYDHVVEALPLDERHTIRAFFRRKKIRCMLCILGLVFVLLTIGTVYAVTGFVFMEGGNDATMSIAPSSSPIPEGDMQLKYFVQVAVQDYTREALKWNTSPQSKALQWLRNNTSLEAYPVSRRLQRFALATLYFSTGGERRWEEDGGWMSDEDECTWFSTEDEIPLCEDGNFKVISLRSNGLRGTIPPELSLLSLLEFLILEENVLTGFIPRTLGELTGLKEICLFDNYLTGKIPSELSTLSNMEILDLEYNILAQILPPSLGQMTKLEQLLLDRNSFVGTIPYEFKTWENLKVLYLFKNELSGSIPSELGELSNLVEIEMDVNRLVGKIPPEIGQWRQLQHLNLGNNTLSGTVPSEIGLLTQLRSLDIFSNELVGTLSSHLGMMTMLQEIYLEHNYLDGRLPLELGNLTGLKTLWLFSNGFVGVIPSQIGLLTQLEDLDVSHNEFGGLLPTELGFLSLIENLNLSSNNFTGSIPSELGLLTALTSLSLHDNAFTGIIPTQVCNLVSSFALNLEDLTVDCSMVHCSCCRCSIL</sequence>